<evidence type="ECO:0000313" key="2">
    <source>
        <dbReference type="Proteomes" id="UP001499895"/>
    </source>
</evidence>
<reference evidence="1 2" key="1">
    <citation type="journal article" date="2019" name="Int. J. Syst. Evol. Microbiol.">
        <title>The Global Catalogue of Microorganisms (GCM) 10K type strain sequencing project: providing services to taxonomists for standard genome sequencing and annotation.</title>
        <authorList>
            <consortium name="The Broad Institute Genomics Platform"/>
            <consortium name="The Broad Institute Genome Sequencing Center for Infectious Disease"/>
            <person name="Wu L."/>
            <person name="Ma J."/>
        </authorList>
    </citation>
    <scope>NUCLEOTIDE SEQUENCE [LARGE SCALE GENOMIC DNA]</scope>
    <source>
        <strain evidence="1 2">JCM 10649</strain>
    </source>
</reference>
<name>A0ABN1B2Y9_9ACTN</name>
<keyword evidence="2" id="KW-1185">Reference proteome</keyword>
<gene>
    <name evidence="1" type="ORF">GCM10009544_57380</name>
</gene>
<proteinExistence type="predicted"/>
<dbReference type="RefSeq" id="WP_344096255.1">
    <property type="nucleotide sequence ID" value="NZ_BAAAHB010000107.1"/>
</dbReference>
<evidence type="ECO:0000313" key="1">
    <source>
        <dbReference type="EMBL" id="GAA0488744.1"/>
    </source>
</evidence>
<organism evidence="1 2">
    <name type="scientific">Streptomyces stramineus</name>
    <dbReference type="NCBI Taxonomy" id="173861"/>
    <lineage>
        <taxon>Bacteria</taxon>
        <taxon>Bacillati</taxon>
        <taxon>Actinomycetota</taxon>
        <taxon>Actinomycetes</taxon>
        <taxon>Kitasatosporales</taxon>
        <taxon>Streptomycetaceae</taxon>
        <taxon>Streptomyces</taxon>
    </lineage>
</organism>
<dbReference type="EMBL" id="BAAAHB010000107">
    <property type="protein sequence ID" value="GAA0488744.1"/>
    <property type="molecule type" value="Genomic_DNA"/>
</dbReference>
<comment type="caution">
    <text evidence="1">The sequence shown here is derived from an EMBL/GenBank/DDBJ whole genome shotgun (WGS) entry which is preliminary data.</text>
</comment>
<dbReference type="Proteomes" id="UP001499895">
    <property type="component" value="Unassembled WGS sequence"/>
</dbReference>
<protein>
    <submittedName>
        <fullName evidence="1">Uncharacterized protein</fullName>
    </submittedName>
</protein>
<accession>A0ABN1B2Y9</accession>
<sequence>MTVGIEERRWVDTGVHGLQARHDNGLVHIRTAGGVRTIDVPSLRRLAQASGAGAWTPALARTVLTRPGL</sequence>